<dbReference type="STRING" id="3476.A0A2P5B7V2"/>
<dbReference type="PANTHER" id="PTHR46204:SF8">
    <property type="entry name" value="PROTEIN KINASE DOMAIN-CONTAINING PROTEIN"/>
    <property type="match status" value="1"/>
</dbReference>
<comment type="subcellular location">
    <subcellularLocation>
        <location evidence="1">Cell membrane</location>
        <topology evidence="1">Single-pass membrane protein</topology>
    </subcellularLocation>
</comment>
<evidence type="ECO:0000256" key="4">
    <source>
        <dbReference type="ARBA" id="ARBA00022729"/>
    </source>
</evidence>
<evidence type="ECO:0000256" key="7">
    <source>
        <dbReference type="ARBA" id="ARBA00023157"/>
    </source>
</evidence>
<dbReference type="AlphaFoldDB" id="A0A2P5B7V2"/>
<evidence type="ECO:0000256" key="2">
    <source>
        <dbReference type="ARBA" id="ARBA00022475"/>
    </source>
</evidence>
<keyword evidence="7" id="KW-1015">Disulfide bond</keyword>
<dbReference type="GO" id="GO:0019199">
    <property type="term" value="F:transmembrane receptor protein kinase activity"/>
    <property type="evidence" value="ECO:0007669"/>
    <property type="project" value="InterPro"/>
</dbReference>
<comment type="caution">
    <text evidence="8">The sequence shown here is derived from an EMBL/GenBank/DDBJ whole genome shotgun (WGS) entry which is preliminary data.</text>
</comment>
<evidence type="ECO:0008006" key="10">
    <source>
        <dbReference type="Google" id="ProtNLM"/>
    </source>
</evidence>
<dbReference type="GO" id="GO:0045087">
    <property type="term" value="P:innate immune response"/>
    <property type="evidence" value="ECO:0007669"/>
    <property type="project" value="InterPro"/>
</dbReference>
<evidence type="ECO:0000256" key="6">
    <source>
        <dbReference type="ARBA" id="ARBA00023136"/>
    </source>
</evidence>
<keyword evidence="4" id="KW-0732">Signal</keyword>
<keyword evidence="9" id="KW-1185">Reference proteome</keyword>
<sequence>MRPAMHIHDMSVKRIFQDEDPESALEAEIDGNLRGSYPSEDVFKMAEVAELCLREEAVDRPEMRDIVVTLSQIVMSSIEWEASLGGNGQVFSGVFTGR</sequence>
<dbReference type="EMBL" id="JXTB01000342">
    <property type="protein sequence ID" value="PON44878.1"/>
    <property type="molecule type" value="Genomic_DNA"/>
</dbReference>
<evidence type="ECO:0000256" key="3">
    <source>
        <dbReference type="ARBA" id="ARBA00022692"/>
    </source>
</evidence>
<protein>
    <recommendedName>
        <fullName evidence="10">Tyrosine-protein kinase</fullName>
    </recommendedName>
</protein>
<evidence type="ECO:0000313" key="8">
    <source>
        <dbReference type="EMBL" id="PON44878.1"/>
    </source>
</evidence>
<keyword evidence="6" id="KW-0472">Membrane</keyword>
<dbReference type="GO" id="GO:0005886">
    <property type="term" value="C:plasma membrane"/>
    <property type="evidence" value="ECO:0007669"/>
    <property type="project" value="UniProtKB-SubCell"/>
</dbReference>
<keyword evidence="2" id="KW-1003">Cell membrane</keyword>
<dbReference type="InterPro" id="IPR044812">
    <property type="entry name" value="CERK1/LYK3-like"/>
</dbReference>
<keyword evidence="5" id="KW-1133">Transmembrane helix</keyword>
<name>A0A2P5B7V2_PARAD</name>
<evidence type="ECO:0000313" key="9">
    <source>
        <dbReference type="Proteomes" id="UP000237105"/>
    </source>
</evidence>
<keyword evidence="3" id="KW-0812">Transmembrane</keyword>
<dbReference type="Gene3D" id="1.10.510.10">
    <property type="entry name" value="Transferase(Phosphotransferase) domain 1"/>
    <property type="match status" value="1"/>
</dbReference>
<gene>
    <name evidence="8" type="ORF">PanWU01x14_263590</name>
</gene>
<evidence type="ECO:0000256" key="1">
    <source>
        <dbReference type="ARBA" id="ARBA00004162"/>
    </source>
</evidence>
<dbReference type="PANTHER" id="PTHR46204">
    <property type="entry name" value="CHITIN ELICITOR RECEPTOR KINASE 1-RELATED"/>
    <property type="match status" value="1"/>
</dbReference>
<proteinExistence type="predicted"/>
<reference evidence="9" key="1">
    <citation type="submission" date="2016-06" db="EMBL/GenBank/DDBJ databases">
        <title>Parallel loss of symbiosis genes in relatives of nitrogen-fixing non-legume Parasponia.</title>
        <authorList>
            <person name="Van Velzen R."/>
            <person name="Holmer R."/>
            <person name="Bu F."/>
            <person name="Rutten L."/>
            <person name="Van Zeijl A."/>
            <person name="Liu W."/>
            <person name="Santuari L."/>
            <person name="Cao Q."/>
            <person name="Sharma T."/>
            <person name="Shen D."/>
            <person name="Roswanjaya Y."/>
            <person name="Wardhani T."/>
            <person name="Kalhor M.S."/>
            <person name="Jansen J."/>
            <person name="Van den Hoogen J."/>
            <person name="Gungor B."/>
            <person name="Hartog M."/>
            <person name="Hontelez J."/>
            <person name="Verver J."/>
            <person name="Yang W.-C."/>
            <person name="Schijlen E."/>
            <person name="Repin R."/>
            <person name="Schilthuizen M."/>
            <person name="Schranz E."/>
            <person name="Heidstra R."/>
            <person name="Miyata K."/>
            <person name="Fedorova E."/>
            <person name="Kohlen W."/>
            <person name="Bisseling T."/>
            <person name="Smit S."/>
            <person name="Geurts R."/>
        </authorList>
    </citation>
    <scope>NUCLEOTIDE SEQUENCE [LARGE SCALE GENOMIC DNA]</scope>
    <source>
        <strain evidence="9">cv. WU1-14</strain>
    </source>
</reference>
<organism evidence="8 9">
    <name type="scientific">Parasponia andersonii</name>
    <name type="common">Sponia andersonii</name>
    <dbReference type="NCBI Taxonomy" id="3476"/>
    <lineage>
        <taxon>Eukaryota</taxon>
        <taxon>Viridiplantae</taxon>
        <taxon>Streptophyta</taxon>
        <taxon>Embryophyta</taxon>
        <taxon>Tracheophyta</taxon>
        <taxon>Spermatophyta</taxon>
        <taxon>Magnoliopsida</taxon>
        <taxon>eudicotyledons</taxon>
        <taxon>Gunneridae</taxon>
        <taxon>Pentapetalae</taxon>
        <taxon>rosids</taxon>
        <taxon>fabids</taxon>
        <taxon>Rosales</taxon>
        <taxon>Cannabaceae</taxon>
        <taxon>Parasponia</taxon>
    </lineage>
</organism>
<evidence type="ECO:0000256" key="5">
    <source>
        <dbReference type="ARBA" id="ARBA00022989"/>
    </source>
</evidence>
<dbReference type="Proteomes" id="UP000237105">
    <property type="component" value="Unassembled WGS sequence"/>
</dbReference>
<dbReference type="OrthoDB" id="4062651at2759"/>
<accession>A0A2P5B7V2</accession>